<evidence type="ECO:0000256" key="7">
    <source>
        <dbReference type="SAM" id="Phobius"/>
    </source>
</evidence>
<feature type="transmembrane region" description="Helical" evidence="7">
    <location>
        <begin position="365"/>
        <end position="386"/>
    </location>
</feature>
<evidence type="ECO:0000256" key="4">
    <source>
        <dbReference type="ARBA" id="ARBA00022692"/>
    </source>
</evidence>
<dbReference type="EMBL" id="CP154622">
    <property type="protein sequence ID" value="XAM40044.1"/>
    <property type="molecule type" value="Genomic_DNA"/>
</dbReference>
<gene>
    <name evidence="9" type="primary">epsF_1</name>
    <name evidence="9" type="ORF">TPELB_03450</name>
</gene>
<dbReference type="RefSeq" id="WP_206925147.1">
    <property type="nucleotide sequence ID" value="NZ_CP154622.1"/>
</dbReference>
<evidence type="ECO:0000256" key="2">
    <source>
        <dbReference type="ARBA" id="ARBA00005745"/>
    </source>
</evidence>
<evidence type="ECO:0000259" key="8">
    <source>
        <dbReference type="Pfam" id="PF00482"/>
    </source>
</evidence>
<reference evidence="9 10" key="1">
    <citation type="submission" date="2024-04" db="EMBL/GenBank/DDBJ databases">
        <title>Isolation and characterization of novel acetogenic strains of the genera Terrisporobacter and Acetoanaerobium.</title>
        <authorList>
            <person name="Boeer T."/>
            <person name="Schueler M.A."/>
            <person name="Lueschen A."/>
            <person name="Eysell L."/>
            <person name="Droege J."/>
            <person name="Heinemann M."/>
            <person name="Engelhardt L."/>
            <person name="Basen M."/>
            <person name="Daniel R."/>
        </authorList>
    </citation>
    <scope>NUCLEOTIDE SEQUENCE [LARGE SCALE GENOMIC DNA]</scope>
    <source>
        <strain evidence="9 10">ELB</strain>
    </source>
</reference>
<evidence type="ECO:0000313" key="10">
    <source>
        <dbReference type="Proteomes" id="UP001477947"/>
    </source>
</evidence>
<keyword evidence="5 7" id="KW-1133">Transmembrane helix</keyword>
<dbReference type="InterPro" id="IPR003004">
    <property type="entry name" value="GspF/PilC"/>
</dbReference>
<organism evidence="9 10">
    <name type="scientific">Terrisporobacter petrolearius</name>
    <dbReference type="NCBI Taxonomy" id="1460447"/>
    <lineage>
        <taxon>Bacteria</taxon>
        <taxon>Bacillati</taxon>
        <taxon>Bacillota</taxon>
        <taxon>Clostridia</taxon>
        <taxon>Peptostreptococcales</taxon>
        <taxon>Peptostreptococcaceae</taxon>
        <taxon>Terrisporobacter</taxon>
    </lineage>
</organism>
<sequence>MYKCIIYDEENNRKVLKLDIDSEYEVYSYADKNRFKVVDIKEIKSLFKGGKLKNKDLKVFSKEMSILLKSGCEISKILRILINESKDKVRIVLKKILGDIERGNSIKESFENTKAFSNFYISMIAAGEISGNLDDVMDKLAIYYDKENKLNNKIISILIYPTILIITMIISFIFILLFLIPNFEDIYADNNMKTPGLTKILIFISHLLRDDFLLIIIVNLILVCGLIYLKKSNDKFNEMLNKLLFKLPIVKTYMKLIISNKFIKALSILISSGIQIVDSIETSAKVMSNEYIYFKICKANELIKKGNSIGDSLKTVEELPSLLLSMITIGEESGKLDTVLNTVTEYYENELDSKLEIGTKYFENFITLVIGVAVGIIVISMMVPMFDAVSAI</sequence>
<keyword evidence="4 7" id="KW-0812">Transmembrane</keyword>
<dbReference type="PANTHER" id="PTHR30012:SF0">
    <property type="entry name" value="TYPE II SECRETION SYSTEM PROTEIN F-RELATED"/>
    <property type="match status" value="1"/>
</dbReference>
<feature type="transmembrane region" description="Helical" evidence="7">
    <location>
        <begin position="212"/>
        <end position="229"/>
    </location>
</feature>
<evidence type="ECO:0000256" key="5">
    <source>
        <dbReference type="ARBA" id="ARBA00022989"/>
    </source>
</evidence>
<dbReference type="Proteomes" id="UP001477947">
    <property type="component" value="Chromosome"/>
</dbReference>
<evidence type="ECO:0000313" key="9">
    <source>
        <dbReference type="EMBL" id="XAM40044.1"/>
    </source>
</evidence>
<dbReference type="Pfam" id="PF00482">
    <property type="entry name" value="T2SSF"/>
    <property type="match status" value="2"/>
</dbReference>
<dbReference type="PANTHER" id="PTHR30012">
    <property type="entry name" value="GENERAL SECRETION PATHWAY PROTEIN"/>
    <property type="match status" value="1"/>
</dbReference>
<accession>A0ABZ3FAJ3</accession>
<comment type="similarity">
    <text evidence="2">Belongs to the GSP F family.</text>
</comment>
<keyword evidence="6 7" id="KW-0472">Membrane</keyword>
<evidence type="ECO:0000256" key="1">
    <source>
        <dbReference type="ARBA" id="ARBA00004651"/>
    </source>
</evidence>
<feature type="domain" description="Type II secretion system protein GspF" evidence="8">
    <location>
        <begin position="262"/>
        <end position="384"/>
    </location>
</feature>
<name>A0ABZ3FAJ3_9FIRM</name>
<dbReference type="InterPro" id="IPR042094">
    <property type="entry name" value="T2SS_GspF_sf"/>
</dbReference>
<comment type="subcellular location">
    <subcellularLocation>
        <location evidence="1">Cell membrane</location>
        <topology evidence="1">Multi-pass membrane protein</topology>
    </subcellularLocation>
</comment>
<protein>
    <submittedName>
        <fullName evidence="9">Type II secretion system protein F</fullName>
    </submittedName>
</protein>
<evidence type="ECO:0000256" key="6">
    <source>
        <dbReference type="ARBA" id="ARBA00023136"/>
    </source>
</evidence>
<feature type="transmembrane region" description="Helical" evidence="7">
    <location>
        <begin position="157"/>
        <end position="180"/>
    </location>
</feature>
<dbReference type="PRINTS" id="PR00812">
    <property type="entry name" value="BCTERIALGSPF"/>
</dbReference>
<keyword evidence="3" id="KW-1003">Cell membrane</keyword>
<dbReference type="Gene3D" id="1.20.81.30">
    <property type="entry name" value="Type II secretion system (T2SS), domain F"/>
    <property type="match status" value="2"/>
</dbReference>
<keyword evidence="10" id="KW-1185">Reference proteome</keyword>
<feature type="domain" description="Type II secretion system protein GspF" evidence="8">
    <location>
        <begin position="60"/>
        <end position="181"/>
    </location>
</feature>
<evidence type="ECO:0000256" key="3">
    <source>
        <dbReference type="ARBA" id="ARBA00022475"/>
    </source>
</evidence>
<dbReference type="InterPro" id="IPR018076">
    <property type="entry name" value="T2SS_GspF_dom"/>
</dbReference>
<proteinExistence type="inferred from homology"/>